<evidence type="ECO:0000256" key="7">
    <source>
        <dbReference type="RuleBase" id="RU363032"/>
    </source>
</evidence>
<dbReference type="InterPro" id="IPR035906">
    <property type="entry name" value="MetI-like_sf"/>
</dbReference>
<evidence type="ECO:0000313" key="10">
    <source>
        <dbReference type="Proteomes" id="UP001519887"/>
    </source>
</evidence>
<comment type="subcellular location">
    <subcellularLocation>
        <location evidence="1 7">Cell membrane</location>
        <topology evidence="1 7">Multi-pass membrane protein</topology>
    </subcellularLocation>
</comment>
<dbReference type="Pfam" id="PF00528">
    <property type="entry name" value="BPD_transp_1"/>
    <property type="match status" value="1"/>
</dbReference>
<dbReference type="InterPro" id="IPR051393">
    <property type="entry name" value="ABC_transporter_permease"/>
</dbReference>
<dbReference type="PROSITE" id="PS50928">
    <property type="entry name" value="ABC_TM1"/>
    <property type="match status" value="1"/>
</dbReference>
<name>A0ABS7CH18_9BACL</name>
<keyword evidence="3" id="KW-1003">Cell membrane</keyword>
<accession>A0ABS7CH18</accession>
<dbReference type="EMBL" id="JAHZIK010002081">
    <property type="protein sequence ID" value="MBW7460200.1"/>
    <property type="molecule type" value="Genomic_DNA"/>
</dbReference>
<dbReference type="InterPro" id="IPR000515">
    <property type="entry name" value="MetI-like"/>
</dbReference>
<dbReference type="PANTHER" id="PTHR30193:SF41">
    <property type="entry name" value="DIACETYLCHITOBIOSE UPTAKE SYSTEM PERMEASE PROTEIN NGCF"/>
    <property type="match status" value="1"/>
</dbReference>
<keyword evidence="2 7" id="KW-0813">Transport</keyword>
<sequence length="140" mass="15555">DTRWSMISLVIMESWQQFGSAMLIYLAAVLSIPRDWYEAAEIDGAGVWNRIRYITLPSIRNLIVLMLILQLIATSQGLQSQLAMLDGGPNNATLTYALLIVKYATTRLDYGVAAALGVLMFLALGGLAVVQYRFQRREGN</sequence>
<feature type="non-terminal residue" evidence="9">
    <location>
        <position position="1"/>
    </location>
</feature>
<organism evidence="9 10">
    <name type="scientific">Paenibacillus sepulcri</name>
    <dbReference type="NCBI Taxonomy" id="359917"/>
    <lineage>
        <taxon>Bacteria</taxon>
        <taxon>Bacillati</taxon>
        <taxon>Bacillota</taxon>
        <taxon>Bacilli</taxon>
        <taxon>Bacillales</taxon>
        <taxon>Paenibacillaceae</taxon>
        <taxon>Paenibacillus</taxon>
    </lineage>
</organism>
<feature type="transmembrane region" description="Helical" evidence="7">
    <location>
        <begin position="110"/>
        <end position="130"/>
    </location>
</feature>
<dbReference type="SUPFAM" id="SSF161098">
    <property type="entry name" value="MetI-like"/>
    <property type="match status" value="1"/>
</dbReference>
<evidence type="ECO:0000256" key="4">
    <source>
        <dbReference type="ARBA" id="ARBA00022692"/>
    </source>
</evidence>
<dbReference type="CDD" id="cd06261">
    <property type="entry name" value="TM_PBP2"/>
    <property type="match status" value="1"/>
</dbReference>
<evidence type="ECO:0000256" key="3">
    <source>
        <dbReference type="ARBA" id="ARBA00022475"/>
    </source>
</evidence>
<evidence type="ECO:0000313" key="9">
    <source>
        <dbReference type="EMBL" id="MBW7460200.1"/>
    </source>
</evidence>
<dbReference type="Proteomes" id="UP001519887">
    <property type="component" value="Unassembled WGS sequence"/>
</dbReference>
<keyword evidence="5 7" id="KW-1133">Transmembrane helix</keyword>
<keyword evidence="10" id="KW-1185">Reference proteome</keyword>
<evidence type="ECO:0000259" key="8">
    <source>
        <dbReference type="PROSITE" id="PS50928"/>
    </source>
</evidence>
<feature type="domain" description="ABC transmembrane type-1" evidence="8">
    <location>
        <begin position="1"/>
        <end position="131"/>
    </location>
</feature>
<proteinExistence type="inferred from homology"/>
<keyword evidence="4 7" id="KW-0812">Transmembrane</keyword>
<comment type="caution">
    <text evidence="9">The sequence shown here is derived from an EMBL/GenBank/DDBJ whole genome shotgun (WGS) entry which is preliminary data.</text>
</comment>
<feature type="transmembrane region" description="Helical" evidence="7">
    <location>
        <begin position="53"/>
        <end position="73"/>
    </location>
</feature>
<evidence type="ECO:0000256" key="2">
    <source>
        <dbReference type="ARBA" id="ARBA00022448"/>
    </source>
</evidence>
<dbReference type="PANTHER" id="PTHR30193">
    <property type="entry name" value="ABC TRANSPORTER PERMEASE PROTEIN"/>
    <property type="match status" value="1"/>
</dbReference>
<feature type="transmembrane region" description="Helical" evidence="7">
    <location>
        <begin position="15"/>
        <end position="32"/>
    </location>
</feature>
<dbReference type="Gene3D" id="1.10.3720.10">
    <property type="entry name" value="MetI-like"/>
    <property type="match status" value="1"/>
</dbReference>
<protein>
    <submittedName>
        <fullName evidence="9">Sugar ABC transporter permease</fullName>
    </submittedName>
</protein>
<evidence type="ECO:0000256" key="1">
    <source>
        <dbReference type="ARBA" id="ARBA00004651"/>
    </source>
</evidence>
<gene>
    <name evidence="9" type="ORF">K0U00_39675</name>
</gene>
<keyword evidence="6 7" id="KW-0472">Membrane</keyword>
<reference evidence="9 10" key="1">
    <citation type="submission" date="2021-07" db="EMBL/GenBank/DDBJ databases">
        <title>Paenibacillus radiodurans sp. nov., isolated from the southeastern edge of Tengger Desert.</title>
        <authorList>
            <person name="Zhang G."/>
        </authorList>
    </citation>
    <scope>NUCLEOTIDE SEQUENCE [LARGE SCALE GENOMIC DNA]</scope>
    <source>
        <strain evidence="9 10">CCM 7311</strain>
    </source>
</reference>
<evidence type="ECO:0000256" key="5">
    <source>
        <dbReference type="ARBA" id="ARBA00022989"/>
    </source>
</evidence>
<comment type="similarity">
    <text evidence="7">Belongs to the binding-protein-dependent transport system permease family.</text>
</comment>
<evidence type="ECO:0000256" key="6">
    <source>
        <dbReference type="ARBA" id="ARBA00023136"/>
    </source>
</evidence>